<dbReference type="AlphaFoldDB" id="A0A1C0Z2P1"/>
<dbReference type="PANTHER" id="PTHR39161:SF2">
    <property type="entry name" value="ADAPTER PROTEIN MECA 2"/>
    <property type="match status" value="1"/>
</dbReference>
<dbReference type="GO" id="GO:0030674">
    <property type="term" value="F:protein-macromolecule adaptor activity"/>
    <property type="evidence" value="ECO:0007669"/>
    <property type="project" value="UniProtKB-UniRule"/>
</dbReference>
<dbReference type="EMBL" id="MATO01000006">
    <property type="protein sequence ID" value="OCS93642.1"/>
    <property type="molecule type" value="Genomic_DNA"/>
</dbReference>
<dbReference type="Proteomes" id="UP000093482">
    <property type="component" value="Unassembled WGS sequence"/>
</dbReference>
<comment type="domain">
    <text evidence="2">The N-terminal domain probably binds unfolded/aggregated proteins; the C-terminal domain interacts with ClpC.</text>
</comment>
<comment type="subunit">
    <text evidence="2">Homodimer.</text>
</comment>
<dbReference type="PIRSF" id="PIRSF029008">
    <property type="entry name" value="MecA"/>
    <property type="match status" value="1"/>
</dbReference>
<accession>A0A1C0Z2P1</accession>
<evidence type="ECO:0000256" key="2">
    <source>
        <dbReference type="HAMAP-Rule" id="MF_01124"/>
    </source>
</evidence>
<name>A0A1C0Z2P1_9BACL</name>
<keyword evidence="4" id="KW-1185">Reference proteome</keyword>
<evidence type="ECO:0000256" key="1">
    <source>
        <dbReference type="ARBA" id="ARBA00005397"/>
    </source>
</evidence>
<dbReference type="Gene3D" id="3.30.70.1950">
    <property type="match status" value="1"/>
</dbReference>
<comment type="function">
    <text evidence="2">Enables the recognition and targeting of unfolded and aggregated proteins to the ClpC protease or to other proteins involved in proteolysis.</text>
</comment>
<gene>
    <name evidence="2" type="primary">mecA</name>
    <name evidence="3" type="ORF">A6K76_04720</name>
</gene>
<protein>
    <recommendedName>
        <fullName evidence="2">Adapter protein MecA</fullName>
    </recommendedName>
</protein>
<evidence type="ECO:0000313" key="4">
    <source>
        <dbReference type="Proteomes" id="UP000093482"/>
    </source>
</evidence>
<comment type="caution">
    <text evidence="3">The sequence shown here is derived from an EMBL/GenBank/DDBJ whole genome shotgun (WGS) entry which is preliminary data.</text>
</comment>
<sequence length="212" mass="24673">MDIERVNEYTLKLYISYDDIEERGYSREEIWYNRGKGEQLFWDMIEEIGEEADFELEGAIWIHVNAAETGIEVVVTRTSDREDSPMISENDQGFERFVEEALSNSMGAIAEFKDTMAEAVVKQQYAVFRLQQFDDIIAIAKRLQAVPMTTTLYKFEGTYYVMIEQVEQNIMDIVSIVNEYAQLSQLTKHRLAEYGDRIMDGNCIETVLQYFA</sequence>
<proteinExistence type="inferred from homology"/>
<dbReference type="RefSeq" id="WP_066461497.1">
    <property type="nucleotide sequence ID" value="NZ_MATO01000006.1"/>
</dbReference>
<dbReference type="Pfam" id="PF05389">
    <property type="entry name" value="MecA"/>
    <property type="match status" value="1"/>
</dbReference>
<organism evidence="3 4">
    <name type="scientific">Caryophanon latum</name>
    <dbReference type="NCBI Taxonomy" id="33977"/>
    <lineage>
        <taxon>Bacteria</taxon>
        <taxon>Bacillati</taxon>
        <taxon>Bacillota</taxon>
        <taxon>Bacilli</taxon>
        <taxon>Bacillales</taxon>
        <taxon>Caryophanaceae</taxon>
        <taxon>Caryophanon</taxon>
    </lineage>
</organism>
<dbReference type="NCBIfam" id="NF002644">
    <property type="entry name" value="PRK02315.1-5"/>
    <property type="match status" value="1"/>
</dbReference>
<comment type="similarity">
    <text evidence="1 2">Belongs to the MecA family.</text>
</comment>
<evidence type="ECO:0000313" key="3">
    <source>
        <dbReference type="EMBL" id="OCS93642.1"/>
    </source>
</evidence>
<dbReference type="InterPro" id="IPR008681">
    <property type="entry name" value="Neg-reg_MecA"/>
</dbReference>
<reference evidence="3 4" key="1">
    <citation type="submission" date="2016-07" db="EMBL/GenBank/DDBJ databases">
        <title>Caryophanon latum genome sequencing.</title>
        <authorList>
            <person name="Verma A."/>
            <person name="Pal Y."/>
            <person name="Krishnamurthi S."/>
        </authorList>
    </citation>
    <scope>NUCLEOTIDE SEQUENCE [LARGE SCALE GENOMIC DNA]</scope>
    <source>
        <strain evidence="3 4">DSM 14151</strain>
    </source>
</reference>
<dbReference type="InterPro" id="IPR038471">
    <property type="entry name" value="MecA_C_sf"/>
</dbReference>
<dbReference type="OrthoDB" id="2360201at2"/>
<dbReference type="PANTHER" id="PTHR39161">
    <property type="entry name" value="ADAPTER PROTEIN MECA"/>
    <property type="match status" value="1"/>
</dbReference>
<dbReference type="HAMAP" id="MF_01124">
    <property type="entry name" value="MecA"/>
    <property type="match status" value="1"/>
</dbReference>